<evidence type="ECO:0000256" key="3">
    <source>
        <dbReference type="ARBA" id="ARBA00022448"/>
    </source>
</evidence>
<dbReference type="PANTHER" id="PTHR33705:SF1">
    <property type="entry name" value="PHOSPHOCARRIER PROTEIN HPR"/>
    <property type="match status" value="1"/>
</dbReference>
<dbReference type="SUPFAM" id="SSF55594">
    <property type="entry name" value="HPr-like"/>
    <property type="match status" value="1"/>
</dbReference>
<proteinExistence type="predicted"/>
<feature type="domain" description="HPr" evidence="6">
    <location>
        <begin position="2"/>
        <end position="89"/>
    </location>
</feature>
<dbReference type="PROSITE" id="PS51350">
    <property type="entry name" value="PTS_HPR_DOM"/>
    <property type="match status" value="1"/>
</dbReference>
<dbReference type="InterPro" id="IPR035895">
    <property type="entry name" value="HPr-like_sf"/>
</dbReference>
<dbReference type="InterPro" id="IPR000032">
    <property type="entry name" value="HPr-like"/>
</dbReference>
<evidence type="ECO:0000256" key="5">
    <source>
        <dbReference type="ARBA" id="ARBA00033055"/>
    </source>
</evidence>
<keyword evidence="3" id="KW-0813">Transport</keyword>
<evidence type="ECO:0000313" key="8">
    <source>
        <dbReference type="Proteomes" id="UP001596303"/>
    </source>
</evidence>
<evidence type="ECO:0000256" key="1">
    <source>
        <dbReference type="ARBA" id="ARBA00003681"/>
    </source>
</evidence>
<keyword evidence="4" id="KW-0762">Sugar transport</keyword>
<dbReference type="PRINTS" id="PR00107">
    <property type="entry name" value="PHOSPHOCPHPR"/>
</dbReference>
<evidence type="ECO:0000313" key="7">
    <source>
        <dbReference type="EMBL" id="MFC6197602.1"/>
    </source>
</evidence>
<gene>
    <name evidence="7" type="ORF">ACFQDM_05905</name>
</gene>
<comment type="caution">
    <text evidence="7">The sequence shown here is derived from an EMBL/GenBank/DDBJ whole genome shotgun (WGS) entry which is preliminary data.</text>
</comment>
<accession>A0ABW1S8P7</accession>
<dbReference type="Proteomes" id="UP001596303">
    <property type="component" value="Unassembled WGS sequence"/>
</dbReference>
<dbReference type="PANTHER" id="PTHR33705">
    <property type="entry name" value="PHOSPHOCARRIER PROTEIN HPR"/>
    <property type="match status" value="1"/>
</dbReference>
<evidence type="ECO:0000256" key="4">
    <source>
        <dbReference type="ARBA" id="ARBA00022597"/>
    </source>
</evidence>
<dbReference type="NCBIfam" id="TIGR01003">
    <property type="entry name" value="PTS_HPr_family"/>
    <property type="match status" value="1"/>
</dbReference>
<comment type="function">
    <text evidence="1">General (non sugar-specific) component of the phosphoenolpyruvate-dependent sugar phosphotransferase system (sugar PTS). This major carbohydrate active-transport system catalyzes the phosphorylation of incoming sugar substrates concomitantly with their translocation across the cell membrane. The phosphoryl group from phosphoenolpyruvate (PEP) is transferred to the phosphoryl carrier protein HPr by enzyme I. Phospho-HPr then transfers it to the PTS EIIA domain.</text>
</comment>
<name>A0ABW1S8P7_9PROT</name>
<dbReference type="InterPro" id="IPR001020">
    <property type="entry name" value="PTS_HPr_His_P_site"/>
</dbReference>
<sequence>MACSSRVEIVNQRGLHARASAAFSRLAQQYDSAVLVSREGIEADGKSIMELLTLAASKGSTIEISANGTDESDAVSALEALVVDRFGEDE</sequence>
<evidence type="ECO:0000256" key="2">
    <source>
        <dbReference type="ARBA" id="ARBA00020422"/>
    </source>
</evidence>
<dbReference type="RefSeq" id="WP_377376746.1">
    <property type="nucleotide sequence ID" value="NZ_JBHSSW010000005.1"/>
</dbReference>
<dbReference type="EMBL" id="JBHSSW010000005">
    <property type="protein sequence ID" value="MFC6197602.1"/>
    <property type="molecule type" value="Genomic_DNA"/>
</dbReference>
<dbReference type="Pfam" id="PF00381">
    <property type="entry name" value="PTS-HPr"/>
    <property type="match status" value="1"/>
</dbReference>
<reference evidence="8" key="1">
    <citation type="journal article" date="2019" name="Int. J. Syst. Evol. Microbiol.">
        <title>The Global Catalogue of Microorganisms (GCM) 10K type strain sequencing project: providing services to taxonomists for standard genome sequencing and annotation.</title>
        <authorList>
            <consortium name="The Broad Institute Genomics Platform"/>
            <consortium name="The Broad Institute Genome Sequencing Center for Infectious Disease"/>
            <person name="Wu L."/>
            <person name="Ma J."/>
        </authorList>
    </citation>
    <scope>NUCLEOTIDE SEQUENCE [LARGE SCALE GENOMIC DNA]</scope>
    <source>
        <strain evidence="8">CGMCC-1.15741</strain>
    </source>
</reference>
<evidence type="ECO:0000259" key="6">
    <source>
        <dbReference type="PROSITE" id="PS51350"/>
    </source>
</evidence>
<dbReference type="Gene3D" id="3.30.1340.10">
    <property type="entry name" value="HPr-like"/>
    <property type="match status" value="1"/>
</dbReference>
<organism evidence="7 8">
    <name type="scientific">Ponticaulis profundi</name>
    <dbReference type="NCBI Taxonomy" id="2665222"/>
    <lineage>
        <taxon>Bacteria</taxon>
        <taxon>Pseudomonadati</taxon>
        <taxon>Pseudomonadota</taxon>
        <taxon>Alphaproteobacteria</taxon>
        <taxon>Hyphomonadales</taxon>
        <taxon>Hyphomonadaceae</taxon>
        <taxon>Ponticaulis</taxon>
    </lineage>
</organism>
<dbReference type="InterPro" id="IPR050399">
    <property type="entry name" value="HPr"/>
</dbReference>
<dbReference type="PROSITE" id="PS00369">
    <property type="entry name" value="PTS_HPR_HIS"/>
    <property type="match status" value="1"/>
</dbReference>
<keyword evidence="8" id="KW-1185">Reference proteome</keyword>
<protein>
    <recommendedName>
        <fullName evidence="2">Phosphocarrier protein HPr</fullName>
    </recommendedName>
    <alternativeName>
        <fullName evidence="5">Histidine-containing protein</fullName>
    </alternativeName>
</protein>
<dbReference type="CDD" id="cd00367">
    <property type="entry name" value="PTS-HPr_like"/>
    <property type="match status" value="1"/>
</dbReference>